<proteinExistence type="predicted"/>
<dbReference type="Proteomes" id="UP001362999">
    <property type="component" value="Unassembled WGS sequence"/>
</dbReference>
<feature type="compositionally biased region" description="Low complexity" evidence="1">
    <location>
        <begin position="90"/>
        <end position="100"/>
    </location>
</feature>
<keyword evidence="4" id="KW-1185">Reference proteome</keyword>
<feature type="region of interest" description="Disordered" evidence="1">
    <location>
        <begin position="90"/>
        <end position="127"/>
    </location>
</feature>
<dbReference type="Gene3D" id="3.30.160.60">
    <property type="entry name" value="Classic Zinc Finger"/>
    <property type="match status" value="1"/>
</dbReference>
<evidence type="ECO:0000259" key="2">
    <source>
        <dbReference type="PROSITE" id="PS00028"/>
    </source>
</evidence>
<evidence type="ECO:0000313" key="3">
    <source>
        <dbReference type="EMBL" id="KAK7057524.1"/>
    </source>
</evidence>
<feature type="region of interest" description="Disordered" evidence="1">
    <location>
        <begin position="250"/>
        <end position="285"/>
    </location>
</feature>
<dbReference type="AlphaFoldDB" id="A0AAW0E1N7"/>
<feature type="compositionally biased region" description="Low complexity" evidence="1">
    <location>
        <begin position="180"/>
        <end position="193"/>
    </location>
</feature>
<feature type="domain" description="C2H2-type" evidence="2">
    <location>
        <begin position="290"/>
        <end position="313"/>
    </location>
</feature>
<dbReference type="SMART" id="SM00355">
    <property type="entry name" value="ZnF_C2H2"/>
    <property type="match status" value="1"/>
</dbReference>
<gene>
    <name evidence="3" type="ORF">R3P38DRAFT_2841484</name>
</gene>
<reference evidence="3 4" key="1">
    <citation type="journal article" date="2024" name="J Genomics">
        <title>Draft genome sequencing and assembly of Favolaschia claudopus CIRM-BRFM 2984 isolated from oak limbs.</title>
        <authorList>
            <person name="Navarro D."/>
            <person name="Drula E."/>
            <person name="Chaduli D."/>
            <person name="Cazenave R."/>
            <person name="Ahrendt S."/>
            <person name="Wang J."/>
            <person name="Lipzen A."/>
            <person name="Daum C."/>
            <person name="Barry K."/>
            <person name="Grigoriev I.V."/>
            <person name="Favel A."/>
            <person name="Rosso M.N."/>
            <person name="Martin F."/>
        </authorList>
    </citation>
    <scope>NUCLEOTIDE SEQUENCE [LARGE SCALE GENOMIC DNA]</scope>
    <source>
        <strain evidence="3 4">CIRM-BRFM 2984</strain>
    </source>
</reference>
<organism evidence="3 4">
    <name type="scientific">Favolaschia claudopus</name>
    <dbReference type="NCBI Taxonomy" id="2862362"/>
    <lineage>
        <taxon>Eukaryota</taxon>
        <taxon>Fungi</taxon>
        <taxon>Dikarya</taxon>
        <taxon>Basidiomycota</taxon>
        <taxon>Agaricomycotina</taxon>
        <taxon>Agaricomycetes</taxon>
        <taxon>Agaricomycetidae</taxon>
        <taxon>Agaricales</taxon>
        <taxon>Marasmiineae</taxon>
        <taxon>Mycenaceae</taxon>
        <taxon>Favolaschia</taxon>
    </lineage>
</organism>
<protein>
    <recommendedName>
        <fullName evidence="2">C2H2-type domain-containing protein</fullName>
    </recommendedName>
</protein>
<name>A0AAW0E1N7_9AGAR</name>
<dbReference type="PRINTS" id="PR01217">
    <property type="entry name" value="PRICHEXTENSN"/>
</dbReference>
<evidence type="ECO:0000256" key="1">
    <source>
        <dbReference type="SAM" id="MobiDB-lite"/>
    </source>
</evidence>
<sequence length="365" mass="40086">MSPQFALSLSQEDQDMKEYFEKLHSGQEETLSLWQLSKNKEPPTHAYDWTKAPSCFETLWRDGKATKFKIGGPRILTNLFGRTPAEVFADFPTDFPDSPRSSPPTSPASLCSSLSDEGSEVVHDRPASVKEQFSIRMHLESDDSPPSSPIVPCPLTPSLPPSPTCPSEVPTTCNPLTLMINPPSQNISPSPSSTLIGTDSRDSSPKLDSSPSIAASSPTCFSTTPLSMEHTVDDVAKQSSVALAPQQIVLEERQDPPESHGTKRAGDSVDAETTRPPKKKKTPPSEIYRCEEPGCFTTCSRKSDLRRHVKNQHNIGIQIGDAVLCQRCGLQLSRADSARRHESREACGKRAPSTLKKKTRYMKRV</sequence>
<dbReference type="EMBL" id="JAWWNJ010000004">
    <property type="protein sequence ID" value="KAK7057524.1"/>
    <property type="molecule type" value="Genomic_DNA"/>
</dbReference>
<accession>A0AAW0E1N7</accession>
<feature type="region of interest" description="Disordered" evidence="1">
    <location>
        <begin position="176"/>
        <end position="221"/>
    </location>
</feature>
<dbReference type="PROSITE" id="PS00028">
    <property type="entry name" value="ZINC_FINGER_C2H2_1"/>
    <property type="match status" value="1"/>
</dbReference>
<comment type="caution">
    <text evidence="3">The sequence shown here is derived from an EMBL/GenBank/DDBJ whole genome shotgun (WGS) entry which is preliminary data.</text>
</comment>
<feature type="compositionally biased region" description="Polar residues" evidence="1">
    <location>
        <begin position="206"/>
        <end position="221"/>
    </location>
</feature>
<dbReference type="InterPro" id="IPR013087">
    <property type="entry name" value="Znf_C2H2_type"/>
</dbReference>
<evidence type="ECO:0000313" key="4">
    <source>
        <dbReference type="Proteomes" id="UP001362999"/>
    </source>
</evidence>
<feature type="compositionally biased region" description="Basic and acidic residues" evidence="1">
    <location>
        <begin position="250"/>
        <end position="275"/>
    </location>
</feature>